<evidence type="ECO:0000259" key="1">
    <source>
        <dbReference type="Pfam" id="PF05050"/>
    </source>
</evidence>
<dbReference type="Gene3D" id="3.40.50.150">
    <property type="entry name" value="Vaccinia Virus protein VP39"/>
    <property type="match status" value="1"/>
</dbReference>
<sequence length="482" mass="55193">MIRQWNTPNGIFRTLESDSAFHSEFSNGRAWDATLIDSICSYLPNRGTILDVGGHIGTHAIPYSKRNPDAKVYTFEPQHYIRNILEHNKTLNSAENLIILPFGAGHCERKVHLANDFRSDGYSIEQKVDYHTQQPSNYGGLGITNDPTGEEIHLKTIDSFGFEDVTYIKIDIEGAETLAVYGARNTIETYRPILLIEQSDKNITSLYVSDCEELSTFSVTDYLLSLGYTKVDLGNFNYLYRIDKIQVSLDECEMTISSESGEDGILFELFRLFGTTNKSYVEFGAEDGSQCNTRALHEHKGFNGYLFDMNYENHNINLYKHIITTDNVIDIFKQYNIPNEMDLLSVDIDSHDFYVLEKILSQYSPRIIVCEYNATHLPDQDKVVKLEINTFHGNYFGASILSFYKLGRKYNYSLVYANHKGVNLFFVKDSVLYTSNYTIKNINNIESIYRTPKYGKGPNGGHDEDKFNNEYIDTMSIWNILS</sequence>
<dbReference type="PANTHER" id="PTHR36973">
    <property type="entry name" value="SLL1456 PROTEIN-RELATED"/>
    <property type="match status" value="1"/>
</dbReference>
<dbReference type="InterPro" id="IPR029063">
    <property type="entry name" value="SAM-dependent_MTases_sf"/>
</dbReference>
<reference evidence="2" key="1">
    <citation type="journal article" date="2020" name="Nature">
        <title>Giant virus diversity and host interactions through global metagenomics.</title>
        <authorList>
            <person name="Schulz F."/>
            <person name="Roux S."/>
            <person name="Paez-Espino D."/>
            <person name="Jungbluth S."/>
            <person name="Walsh D.A."/>
            <person name="Denef V.J."/>
            <person name="McMahon K.D."/>
            <person name="Konstantinidis K.T."/>
            <person name="Eloe-Fadrosh E.A."/>
            <person name="Kyrpides N.C."/>
            <person name="Woyke T."/>
        </authorList>
    </citation>
    <scope>NUCLEOTIDE SEQUENCE</scope>
    <source>
        <strain evidence="2">GVMAG-M-3300023184-121</strain>
    </source>
</reference>
<organism evidence="2">
    <name type="scientific">viral metagenome</name>
    <dbReference type="NCBI Taxonomy" id="1070528"/>
    <lineage>
        <taxon>unclassified sequences</taxon>
        <taxon>metagenomes</taxon>
        <taxon>organismal metagenomes</taxon>
    </lineage>
</organism>
<dbReference type="PANTHER" id="PTHR36973:SF4">
    <property type="entry name" value="NODULATION PROTEIN"/>
    <property type="match status" value="1"/>
</dbReference>
<name>A0A6C0HKE8_9ZZZZ</name>
<accession>A0A6C0HKE8</accession>
<protein>
    <recommendedName>
        <fullName evidence="1">Methyltransferase FkbM domain-containing protein</fullName>
    </recommendedName>
</protein>
<dbReference type="Pfam" id="PF05050">
    <property type="entry name" value="Methyltransf_21"/>
    <property type="match status" value="1"/>
</dbReference>
<proteinExistence type="predicted"/>
<feature type="domain" description="Methyltransferase FkbM" evidence="1">
    <location>
        <begin position="51"/>
        <end position="202"/>
    </location>
</feature>
<dbReference type="InterPro" id="IPR053188">
    <property type="entry name" value="FkbM_Methyltransferase"/>
</dbReference>
<dbReference type="GO" id="GO:0008171">
    <property type="term" value="F:O-methyltransferase activity"/>
    <property type="evidence" value="ECO:0007669"/>
    <property type="project" value="TreeGrafter"/>
</dbReference>
<dbReference type="NCBIfam" id="TIGR01444">
    <property type="entry name" value="fkbM_fam"/>
    <property type="match status" value="1"/>
</dbReference>
<dbReference type="EMBL" id="MN739974">
    <property type="protein sequence ID" value="QHT80635.1"/>
    <property type="molecule type" value="Genomic_DNA"/>
</dbReference>
<evidence type="ECO:0000313" key="2">
    <source>
        <dbReference type="EMBL" id="QHT80635.1"/>
    </source>
</evidence>
<dbReference type="AlphaFoldDB" id="A0A6C0HKE8"/>
<dbReference type="InterPro" id="IPR006342">
    <property type="entry name" value="FkbM_mtfrase"/>
</dbReference>
<dbReference type="SUPFAM" id="SSF53335">
    <property type="entry name" value="S-adenosyl-L-methionine-dependent methyltransferases"/>
    <property type="match status" value="1"/>
</dbReference>